<protein>
    <submittedName>
        <fullName evidence="2">Putative ovule protein</fullName>
    </submittedName>
</protein>
<sequence length="114" mass="12952">MGASKEIRKGYTLIVENLSLHPQKLSYSSLQTVHISARGATSLYISLSHPLCLFFFIVVIIVSIYLSISIGYVVVYLPLNMIFYSLGINRCETYQSNSHYPLAYFSQEKTSFQQ</sequence>
<name>A0A0V0H9P1_SOLCH</name>
<dbReference type="EMBL" id="GEDG01022875">
    <property type="protein sequence ID" value="JAP17164.1"/>
    <property type="molecule type" value="Transcribed_RNA"/>
</dbReference>
<accession>A0A0V0H9P1</accession>
<dbReference type="AlphaFoldDB" id="A0A0V0H9P1"/>
<organism evidence="2">
    <name type="scientific">Solanum chacoense</name>
    <name type="common">Chaco potato</name>
    <dbReference type="NCBI Taxonomy" id="4108"/>
    <lineage>
        <taxon>Eukaryota</taxon>
        <taxon>Viridiplantae</taxon>
        <taxon>Streptophyta</taxon>
        <taxon>Embryophyta</taxon>
        <taxon>Tracheophyta</taxon>
        <taxon>Spermatophyta</taxon>
        <taxon>Magnoliopsida</taxon>
        <taxon>eudicotyledons</taxon>
        <taxon>Gunneridae</taxon>
        <taxon>Pentapetalae</taxon>
        <taxon>asterids</taxon>
        <taxon>lamiids</taxon>
        <taxon>Solanales</taxon>
        <taxon>Solanaceae</taxon>
        <taxon>Solanoideae</taxon>
        <taxon>Solaneae</taxon>
        <taxon>Solanum</taxon>
    </lineage>
</organism>
<evidence type="ECO:0000256" key="1">
    <source>
        <dbReference type="SAM" id="Phobius"/>
    </source>
</evidence>
<evidence type="ECO:0000313" key="2">
    <source>
        <dbReference type="EMBL" id="JAP17164.1"/>
    </source>
</evidence>
<feature type="transmembrane region" description="Helical" evidence="1">
    <location>
        <begin position="51"/>
        <end position="77"/>
    </location>
</feature>
<keyword evidence="1" id="KW-0472">Membrane</keyword>
<proteinExistence type="predicted"/>
<keyword evidence="1" id="KW-0812">Transmembrane</keyword>
<keyword evidence="1" id="KW-1133">Transmembrane helix</keyword>
<reference evidence="2" key="1">
    <citation type="submission" date="2015-12" db="EMBL/GenBank/DDBJ databases">
        <title>Gene expression during late stages of embryo sac development: a critical building block for successful pollen-pistil interactions.</title>
        <authorList>
            <person name="Liu Y."/>
            <person name="Joly V."/>
            <person name="Sabar M."/>
            <person name="Matton D.P."/>
        </authorList>
    </citation>
    <scope>NUCLEOTIDE SEQUENCE</scope>
</reference>